<feature type="compositionally biased region" description="Low complexity" evidence="1">
    <location>
        <begin position="591"/>
        <end position="620"/>
    </location>
</feature>
<feature type="compositionally biased region" description="Polar residues" evidence="1">
    <location>
        <begin position="453"/>
        <end position="465"/>
    </location>
</feature>
<gene>
    <name evidence="2" type="ORF">ANN_12189</name>
</gene>
<feature type="compositionally biased region" description="Low complexity" evidence="1">
    <location>
        <begin position="494"/>
        <end position="505"/>
    </location>
</feature>
<feature type="compositionally biased region" description="Low complexity" evidence="1">
    <location>
        <begin position="364"/>
        <end position="378"/>
    </location>
</feature>
<accession>A0ABQ8TG00</accession>
<evidence type="ECO:0000256" key="1">
    <source>
        <dbReference type="SAM" id="MobiDB-lite"/>
    </source>
</evidence>
<feature type="region of interest" description="Disordered" evidence="1">
    <location>
        <begin position="15"/>
        <end position="218"/>
    </location>
</feature>
<feature type="compositionally biased region" description="Low complexity" evidence="1">
    <location>
        <begin position="643"/>
        <end position="652"/>
    </location>
</feature>
<feature type="compositionally biased region" description="Polar residues" evidence="1">
    <location>
        <begin position="676"/>
        <end position="685"/>
    </location>
</feature>
<feature type="compositionally biased region" description="Basic and acidic residues" evidence="1">
    <location>
        <begin position="258"/>
        <end position="269"/>
    </location>
</feature>
<dbReference type="Proteomes" id="UP001148838">
    <property type="component" value="Unassembled WGS sequence"/>
</dbReference>
<feature type="compositionally biased region" description="Basic and acidic residues" evidence="1">
    <location>
        <begin position="383"/>
        <end position="405"/>
    </location>
</feature>
<proteinExistence type="predicted"/>
<comment type="caution">
    <text evidence="2">The sequence shown here is derived from an EMBL/GenBank/DDBJ whole genome shotgun (WGS) entry which is preliminary data.</text>
</comment>
<organism evidence="2 3">
    <name type="scientific">Periplaneta americana</name>
    <name type="common">American cockroach</name>
    <name type="synonym">Blatta americana</name>
    <dbReference type="NCBI Taxonomy" id="6978"/>
    <lineage>
        <taxon>Eukaryota</taxon>
        <taxon>Metazoa</taxon>
        <taxon>Ecdysozoa</taxon>
        <taxon>Arthropoda</taxon>
        <taxon>Hexapoda</taxon>
        <taxon>Insecta</taxon>
        <taxon>Pterygota</taxon>
        <taxon>Neoptera</taxon>
        <taxon>Polyneoptera</taxon>
        <taxon>Dictyoptera</taxon>
        <taxon>Blattodea</taxon>
        <taxon>Blattoidea</taxon>
        <taxon>Blattidae</taxon>
        <taxon>Blattinae</taxon>
        <taxon>Periplaneta</taxon>
    </lineage>
</organism>
<feature type="compositionally biased region" description="Polar residues" evidence="1">
    <location>
        <begin position="62"/>
        <end position="71"/>
    </location>
</feature>
<feature type="compositionally biased region" description="Basic and acidic residues" evidence="1">
    <location>
        <begin position="195"/>
        <end position="218"/>
    </location>
</feature>
<name>A0ABQ8TG00_PERAM</name>
<evidence type="ECO:0000313" key="2">
    <source>
        <dbReference type="EMBL" id="KAJ4445509.1"/>
    </source>
</evidence>
<feature type="compositionally biased region" description="Basic and acidic residues" evidence="1">
    <location>
        <begin position="140"/>
        <end position="151"/>
    </location>
</feature>
<feature type="compositionally biased region" description="Low complexity" evidence="1">
    <location>
        <begin position="116"/>
        <end position="139"/>
    </location>
</feature>
<feature type="compositionally biased region" description="Polar residues" evidence="1">
    <location>
        <begin position="178"/>
        <end position="187"/>
    </location>
</feature>
<evidence type="ECO:0000313" key="3">
    <source>
        <dbReference type="Proteomes" id="UP001148838"/>
    </source>
</evidence>
<feature type="compositionally biased region" description="Polar residues" evidence="1">
    <location>
        <begin position="700"/>
        <end position="744"/>
    </location>
</feature>
<feature type="compositionally biased region" description="Basic and acidic residues" evidence="1">
    <location>
        <begin position="507"/>
        <end position="522"/>
    </location>
</feature>
<feature type="compositionally biased region" description="Basic and acidic residues" evidence="1">
    <location>
        <begin position="165"/>
        <end position="177"/>
    </location>
</feature>
<feature type="compositionally biased region" description="Polar residues" evidence="1">
    <location>
        <begin position="426"/>
        <end position="442"/>
    </location>
</feature>
<dbReference type="EMBL" id="JAJSOF020000009">
    <property type="protein sequence ID" value="KAJ4445509.1"/>
    <property type="molecule type" value="Genomic_DNA"/>
</dbReference>
<feature type="region of interest" description="Disordered" evidence="1">
    <location>
        <begin position="239"/>
        <end position="292"/>
    </location>
</feature>
<sequence>MAGYSNWSLSFAVKSPIKKSSIGEPPREAFPTDSVTSSYGVGPTDENGRPLFGLSALRRRQSTNNNIQIPQDTVDTTPTSEPEPEHRPEEVESRPTEIRDSSGRPLFGGLRALKATSKVSTSETITSTTSNRSSTLLSTTHDREEVSSTDEKDYEDMPEQPVSSHLRELVSKHEQHSRGNAVSQPTAPRQKPRAKLRDSFIQHSQDGETVKRSTDDVTDTRVISKRAHSLKDIIQKHEKIAQDDTGSDRVPGPGEELPTDRISDTEVTRRPGILKKPRGGDQVVTETTSTSSATLITSKGTLNADGTVSLTRDIIQGESVIRPGEEPVSRITRTHYTYNTPEEKGSPAITYEEQDYDQSDITRKSSTSSRRSSSGKTSSPERGYPDDDIKRSKVTDRATEDDKKFVSSTTTVISRRQKAADENDSLMPSRSSPERVTTAYTDTDSEHSRDQKYVSSTTTTILQSQKSKEKTPASVKRQIFTDGDDETGDTRKVSTSSYGRYSSSSINKKEITSDLIDSERRSSSGNRGGGDDKSPLNNFSNVDYVEEDSGYQTTNRYVSRTVAEPSDTPRTSRRYSSEVEADEQVQRSETRYSSSSVVQSRTVGGTVTTVETSTSSRSSTPTQITGTGRRRSSATVEADREASPTPSTGSSGFSRVARGGSVRALSQKFQQAAAEANSSDGSRPQRSYPKAGLIFRSASFRLNNGTSPATTPTGEEAPGSTNLKQSTEVRTASTTNSTHSTPQAETEGKSFLTNQTRVTGVQDVLTRMKNADQDVQAGDTDEDAEARTLLNKFLGAQVILQGMEPLVKGSQSQSAALVSQVERQRVLTSQKLRMICDAAVNKKPAHASFQADWFLSLILLCNPSRRFSIPF</sequence>
<feature type="region of interest" description="Disordered" evidence="1">
    <location>
        <begin position="325"/>
        <end position="753"/>
    </location>
</feature>
<feature type="compositionally biased region" description="Basic and acidic residues" evidence="1">
    <location>
        <begin position="83"/>
        <end position="102"/>
    </location>
</feature>
<reference evidence="2 3" key="1">
    <citation type="journal article" date="2022" name="Allergy">
        <title>Genome assembly and annotation of Periplaneta americana reveal a comprehensive cockroach allergen profile.</title>
        <authorList>
            <person name="Wang L."/>
            <person name="Xiong Q."/>
            <person name="Saelim N."/>
            <person name="Wang L."/>
            <person name="Nong W."/>
            <person name="Wan A.T."/>
            <person name="Shi M."/>
            <person name="Liu X."/>
            <person name="Cao Q."/>
            <person name="Hui J.H.L."/>
            <person name="Sookrung N."/>
            <person name="Leung T.F."/>
            <person name="Tungtrongchitr A."/>
            <person name="Tsui S.K.W."/>
        </authorList>
    </citation>
    <scope>NUCLEOTIDE SEQUENCE [LARGE SCALE GENOMIC DNA]</scope>
    <source>
        <strain evidence="2">PWHHKU_190912</strain>
    </source>
</reference>
<protein>
    <submittedName>
        <fullName evidence="2">Uncharacterized protein</fullName>
    </submittedName>
</protein>
<keyword evidence="3" id="KW-1185">Reference proteome</keyword>